<keyword evidence="1" id="KW-1133">Transmembrane helix</keyword>
<evidence type="ECO:0000256" key="1">
    <source>
        <dbReference type="SAM" id="Phobius"/>
    </source>
</evidence>
<gene>
    <name evidence="2" type="ORF">C7S10_10625</name>
</gene>
<organism evidence="2 3">
    <name type="scientific">Nocardioides currus</name>
    <dbReference type="NCBI Taxonomy" id="2133958"/>
    <lineage>
        <taxon>Bacteria</taxon>
        <taxon>Bacillati</taxon>
        <taxon>Actinomycetota</taxon>
        <taxon>Actinomycetes</taxon>
        <taxon>Propionibacteriales</taxon>
        <taxon>Nocardioidaceae</taxon>
        <taxon>Nocardioides</taxon>
    </lineage>
</organism>
<feature type="transmembrane region" description="Helical" evidence="1">
    <location>
        <begin position="123"/>
        <end position="156"/>
    </location>
</feature>
<comment type="caution">
    <text evidence="2">The sequence shown here is derived from an EMBL/GenBank/DDBJ whole genome shotgun (WGS) entry which is preliminary data.</text>
</comment>
<evidence type="ECO:0000313" key="2">
    <source>
        <dbReference type="EMBL" id="PUA80857.1"/>
    </source>
</evidence>
<keyword evidence="3" id="KW-1185">Reference proteome</keyword>
<keyword evidence="1" id="KW-0812">Transmembrane</keyword>
<feature type="transmembrane region" description="Helical" evidence="1">
    <location>
        <begin position="197"/>
        <end position="221"/>
    </location>
</feature>
<protein>
    <submittedName>
        <fullName evidence="2">ABC transporter permease</fullName>
    </submittedName>
</protein>
<evidence type="ECO:0000313" key="3">
    <source>
        <dbReference type="Proteomes" id="UP000244867"/>
    </source>
</evidence>
<dbReference type="Proteomes" id="UP000244867">
    <property type="component" value="Unassembled WGS sequence"/>
</dbReference>
<feature type="transmembrane region" description="Helical" evidence="1">
    <location>
        <begin position="246"/>
        <end position="269"/>
    </location>
</feature>
<dbReference type="RefSeq" id="WP_108344426.1">
    <property type="nucleotide sequence ID" value="NZ_PYXZ01000004.1"/>
</dbReference>
<dbReference type="OrthoDB" id="3822725at2"/>
<name>A0A2R7YWS9_9ACTN</name>
<proteinExistence type="predicted"/>
<feature type="transmembrane region" description="Helical" evidence="1">
    <location>
        <begin position="49"/>
        <end position="70"/>
    </location>
</feature>
<keyword evidence="1" id="KW-0472">Membrane</keyword>
<dbReference type="EMBL" id="PYXZ01000004">
    <property type="protein sequence ID" value="PUA80857.1"/>
    <property type="molecule type" value="Genomic_DNA"/>
</dbReference>
<feature type="transmembrane region" description="Helical" evidence="1">
    <location>
        <begin position="82"/>
        <end position="102"/>
    </location>
</feature>
<sequence length="275" mass="29139">MSATTVSPSTNPAAPGAATVPARVAARRIPTSRLVKVELRKMFDTRSGFWLMSSIGILAVIATGSVILFASEGSQTYDNFGAAIGFPMVVILPIIAALSVSSEWSQRSGLTTFTLVPRRGRIIAVKLGLSVAVGVVSIALALAIGALGNILGAAIAGIDPVWDIPLDQALGIVLANVLGMLVGFMLAVLIRNSAGAIVGYFVYSFVLPPLSMLLASSQQWWEDLQPWVDFNFAQGNLFNGDLTGEMWAQLGVTTLFWLAIPLAIGLWVVRRAEVK</sequence>
<reference evidence="2 3" key="1">
    <citation type="submission" date="2018-03" db="EMBL/GenBank/DDBJ databases">
        <authorList>
            <person name="Keele B.F."/>
        </authorList>
    </citation>
    <scope>NUCLEOTIDE SEQUENCE [LARGE SCALE GENOMIC DNA]</scope>
    <source>
        <strain evidence="2 3">IB-3</strain>
    </source>
</reference>
<dbReference type="AlphaFoldDB" id="A0A2R7YWS9"/>
<feature type="transmembrane region" description="Helical" evidence="1">
    <location>
        <begin position="168"/>
        <end position="190"/>
    </location>
</feature>
<accession>A0A2R7YWS9</accession>